<keyword evidence="1" id="KW-0732">Signal</keyword>
<accession>A0A8H7T6D4</accession>
<gene>
    <name evidence="2" type="ORF">IFR04_013560</name>
</gene>
<evidence type="ECO:0000256" key="1">
    <source>
        <dbReference type="SAM" id="SignalP"/>
    </source>
</evidence>
<sequence>MRPNILLALLSSTSIATATTFTAFPTTLTCNLASGTATFTTSELESIASAGVKETPFEKSASNTGSGRCQKINLPYYSSDLGKGAGQLYFVYDSKAKNIEFCTADTPSLTGGYPDTCDF</sequence>
<dbReference type="AlphaFoldDB" id="A0A8H7T6D4"/>
<feature type="signal peptide" evidence="1">
    <location>
        <begin position="1"/>
        <end position="18"/>
    </location>
</feature>
<evidence type="ECO:0000313" key="3">
    <source>
        <dbReference type="Proteomes" id="UP000664132"/>
    </source>
</evidence>
<evidence type="ECO:0008006" key="4">
    <source>
        <dbReference type="Google" id="ProtNLM"/>
    </source>
</evidence>
<feature type="chain" id="PRO_5034320082" description="AA1-like domain-containing protein" evidence="1">
    <location>
        <begin position="19"/>
        <end position="119"/>
    </location>
</feature>
<reference evidence="2" key="1">
    <citation type="submission" date="2021-02" db="EMBL/GenBank/DDBJ databases">
        <title>Genome sequence Cadophora malorum strain M34.</title>
        <authorList>
            <person name="Stefanovic E."/>
            <person name="Vu D."/>
            <person name="Scully C."/>
            <person name="Dijksterhuis J."/>
            <person name="Roader J."/>
            <person name="Houbraken J."/>
        </authorList>
    </citation>
    <scope>NUCLEOTIDE SEQUENCE</scope>
    <source>
        <strain evidence="2">M34</strain>
    </source>
</reference>
<dbReference type="EMBL" id="JAFJYH010000322">
    <property type="protein sequence ID" value="KAG4413300.1"/>
    <property type="molecule type" value="Genomic_DNA"/>
</dbReference>
<dbReference type="OrthoDB" id="3551791at2759"/>
<keyword evidence="3" id="KW-1185">Reference proteome</keyword>
<organism evidence="2 3">
    <name type="scientific">Cadophora malorum</name>
    <dbReference type="NCBI Taxonomy" id="108018"/>
    <lineage>
        <taxon>Eukaryota</taxon>
        <taxon>Fungi</taxon>
        <taxon>Dikarya</taxon>
        <taxon>Ascomycota</taxon>
        <taxon>Pezizomycotina</taxon>
        <taxon>Leotiomycetes</taxon>
        <taxon>Helotiales</taxon>
        <taxon>Ploettnerulaceae</taxon>
        <taxon>Cadophora</taxon>
    </lineage>
</organism>
<name>A0A8H7T6D4_9HELO</name>
<evidence type="ECO:0000313" key="2">
    <source>
        <dbReference type="EMBL" id="KAG4413300.1"/>
    </source>
</evidence>
<proteinExistence type="predicted"/>
<comment type="caution">
    <text evidence="2">The sequence shown here is derived from an EMBL/GenBank/DDBJ whole genome shotgun (WGS) entry which is preliminary data.</text>
</comment>
<dbReference type="Proteomes" id="UP000664132">
    <property type="component" value="Unassembled WGS sequence"/>
</dbReference>
<protein>
    <recommendedName>
        <fullName evidence="4">AA1-like domain-containing protein</fullName>
    </recommendedName>
</protein>